<accession>A0ABU1FDZ0</accession>
<gene>
    <name evidence="2" type="ORF">RGD00_21040</name>
</gene>
<name>A0ABU1FDZ0_9RHOB</name>
<organism evidence="2 3">
    <name type="scientific">Ruixingdingia sedimenti</name>
    <dbReference type="NCBI Taxonomy" id="3073604"/>
    <lineage>
        <taxon>Bacteria</taxon>
        <taxon>Pseudomonadati</taxon>
        <taxon>Pseudomonadota</taxon>
        <taxon>Alphaproteobacteria</taxon>
        <taxon>Rhodobacterales</taxon>
        <taxon>Paracoccaceae</taxon>
        <taxon>Ruixingdingia</taxon>
    </lineage>
</organism>
<evidence type="ECO:0000313" key="2">
    <source>
        <dbReference type="EMBL" id="MDR5655100.1"/>
    </source>
</evidence>
<keyword evidence="3" id="KW-1185">Reference proteome</keyword>
<reference evidence="2 3" key="1">
    <citation type="submission" date="2023-09" db="EMBL/GenBank/DDBJ databases">
        <title>Xinfangfangia sedmenti sp. nov., isolated the sedment.</title>
        <authorList>
            <person name="Xu L."/>
        </authorList>
    </citation>
    <scope>NUCLEOTIDE SEQUENCE [LARGE SCALE GENOMIC DNA]</scope>
    <source>
        <strain evidence="2 3">LG-4</strain>
    </source>
</reference>
<feature type="compositionally biased region" description="Low complexity" evidence="1">
    <location>
        <begin position="17"/>
        <end position="37"/>
    </location>
</feature>
<evidence type="ECO:0008006" key="4">
    <source>
        <dbReference type="Google" id="ProtNLM"/>
    </source>
</evidence>
<dbReference type="RefSeq" id="WP_310459210.1">
    <property type="nucleotide sequence ID" value="NZ_JAVKPH010000046.1"/>
</dbReference>
<feature type="region of interest" description="Disordered" evidence="1">
    <location>
        <begin position="1"/>
        <end position="48"/>
    </location>
</feature>
<comment type="caution">
    <text evidence="2">The sequence shown here is derived from an EMBL/GenBank/DDBJ whole genome shotgun (WGS) entry which is preliminary data.</text>
</comment>
<evidence type="ECO:0000256" key="1">
    <source>
        <dbReference type="SAM" id="MobiDB-lite"/>
    </source>
</evidence>
<evidence type="ECO:0000313" key="3">
    <source>
        <dbReference type="Proteomes" id="UP001247754"/>
    </source>
</evidence>
<dbReference type="Proteomes" id="UP001247754">
    <property type="component" value="Unassembled WGS sequence"/>
</dbReference>
<dbReference type="EMBL" id="JAVKPH010000046">
    <property type="protein sequence ID" value="MDR5655100.1"/>
    <property type="molecule type" value="Genomic_DNA"/>
</dbReference>
<proteinExistence type="predicted"/>
<sequence length="98" mass="10787">MARKATAETFLKKMNLASEPEAPAAKAETSAEAAQAAKNKKPAGRTGLKHIGGYFDRETVEQVAVLRARLDLDNSQLIKRAIEELYSRELAARKFGDR</sequence>
<protein>
    <recommendedName>
        <fullName evidence="4">Ribbon-helix-helix protein, copG family</fullName>
    </recommendedName>
</protein>